<dbReference type="EC" id="2.7.1.82" evidence="5"/>
<comment type="similarity">
    <text evidence="4">Belongs to the choline/ethanolamine kinase family.</text>
</comment>
<evidence type="ECO:0000256" key="1">
    <source>
        <dbReference type="ARBA" id="ARBA00023209"/>
    </source>
</evidence>
<name>A0ABY7FR05_MYAAR</name>
<keyword evidence="1" id="KW-0443">Lipid metabolism</keyword>
<keyword evidence="7" id="KW-1185">Reference proteome</keyword>
<comment type="pathway">
    <text evidence="3">Phospholipid metabolism; phosphatidylethanolamine biosynthesis; phosphatidylethanolamine from ethanolamine: step 1/3.</text>
</comment>
<keyword evidence="2" id="KW-1208">Phospholipid metabolism</keyword>
<gene>
    <name evidence="6" type="ORF">MAR_036852</name>
</gene>
<accession>A0ABY7FR05</accession>
<dbReference type="Gene3D" id="3.30.200.20">
    <property type="entry name" value="Phosphorylase Kinase, domain 1"/>
    <property type="match status" value="1"/>
</dbReference>
<keyword evidence="1" id="KW-0444">Lipid biosynthesis</keyword>
<dbReference type="PANTHER" id="PTHR22603">
    <property type="entry name" value="CHOLINE/ETHANOALAMINE KINASE"/>
    <property type="match status" value="1"/>
</dbReference>
<organism evidence="6 7">
    <name type="scientific">Mya arenaria</name>
    <name type="common">Soft-shell clam</name>
    <dbReference type="NCBI Taxonomy" id="6604"/>
    <lineage>
        <taxon>Eukaryota</taxon>
        <taxon>Metazoa</taxon>
        <taxon>Spiralia</taxon>
        <taxon>Lophotrochozoa</taxon>
        <taxon>Mollusca</taxon>
        <taxon>Bivalvia</taxon>
        <taxon>Autobranchia</taxon>
        <taxon>Heteroconchia</taxon>
        <taxon>Euheterodonta</taxon>
        <taxon>Imparidentia</taxon>
        <taxon>Neoheterodontei</taxon>
        <taxon>Myida</taxon>
        <taxon>Myoidea</taxon>
        <taxon>Myidae</taxon>
        <taxon>Mya</taxon>
    </lineage>
</organism>
<sequence length="111" mass="12583">MAKVKHFNLRRIHCHLLRVHTFAKVFSNGISNQLYGYYLYDQLGETVLIRINGVGTELFTDRVLEKEIIKTLHARGLCAPLYATFNNGIAYGYVSGETLDADSVRQAHIGR</sequence>
<dbReference type="EMBL" id="CP111024">
    <property type="protein sequence ID" value="WAR23183.1"/>
    <property type="molecule type" value="Genomic_DNA"/>
</dbReference>
<dbReference type="SUPFAM" id="SSF56112">
    <property type="entry name" value="Protein kinase-like (PK-like)"/>
    <property type="match status" value="1"/>
</dbReference>
<evidence type="ECO:0000313" key="7">
    <source>
        <dbReference type="Proteomes" id="UP001164746"/>
    </source>
</evidence>
<proteinExistence type="inferred from homology"/>
<keyword evidence="1" id="KW-0594">Phospholipid biosynthesis</keyword>
<evidence type="ECO:0000256" key="3">
    <source>
        <dbReference type="ARBA" id="ARBA00037883"/>
    </source>
</evidence>
<protein>
    <recommendedName>
        <fullName evidence="5">ethanolamine kinase</fullName>
        <ecNumber evidence="5">2.7.1.82</ecNumber>
    </recommendedName>
</protein>
<evidence type="ECO:0000313" key="6">
    <source>
        <dbReference type="EMBL" id="WAR23183.1"/>
    </source>
</evidence>
<evidence type="ECO:0000256" key="2">
    <source>
        <dbReference type="ARBA" id="ARBA00023264"/>
    </source>
</evidence>
<evidence type="ECO:0000256" key="4">
    <source>
        <dbReference type="ARBA" id="ARBA00038211"/>
    </source>
</evidence>
<evidence type="ECO:0000256" key="5">
    <source>
        <dbReference type="ARBA" id="ARBA00038874"/>
    </source>
</evidence>
<dbReference type="Pfam" id="PF01633">
    <property type="entry name" value="Choline_kinase"/>
    <property type="match status" value="1"/>
</dbReference>
<dbReference type="PANTHER" id="PTHR22603:SF66">
    <property type="entry name" value="ETHANOLAMINE KINASE"/>
    <property type="match status" value="1"/>
</dbReference>
<dbReference type="Proteomes" id="UP001164746">
    <property type="component" value="Chromosome 13"/>
</dbReference>
<reference evidence="6" key="1">
    <citation type="submission" date="2022-11" db="EMBL/GenBank/DDBJ databases">
        <title>Centuries of genome instability and evolution in soft-shell clam transmissible cancer (bioRxiv).</title>
        <authorList>
            <person name="Hart S.F.M."/>
            <person name="Yonemitsu M.A."/>
            <person name="Giersch R.M."/>
            <person name="Beal B.F."/>
            <person name="Arriagada G."/>
            <person name="Davis B.W."/>
            <person name="Ostrander E.A."/>
            <person name="Goff S.P."/>
            <person name="Metzger M.J."/>
        </authorList>
    </citation>
    <scope>NUCLEOTIDE SEQUENCE</scope>
    <source>
        <strain evidence="6">MELC-2E11</strain>
        <tissue evidence="6">Siphon/mantle</tissue>
    </source>
</reference>
<dbReference type="InterPro" id="IPR011009">
    <property type="entry name" value="Kinase-like_dom_sf"/>
</dbReference>